<keyword evidence="1" id="KW-0175">Coiled coil</keyword>
<dbReference type="AlphaFoldDB" id="A0A7K3RJQ5"/>
<gene>
    <name evidence="2" type="ORF">G3I58_30230</name>
</gene>
<reference evidence="2 3" key="1">
    <citation type="submission" date="2020-01" db="EMBL/GenBank/DDBJ databases">
        <title>Insect and environment-associated Actinomycetes.</title>
        <authorList>
            <person name="Currrie C."/>
            <person name="Chevrette M."/>
            <person name="Carlson C."/>
            <person name="Stubbendieck R."/>
            <person name="Wendt-Pienkowski E."/>
        </authorList>
    </citation>
    <scope>NUCLEOTIDE SEQUENCE [LARGE SCALE GENOMIC DNA]</scope>
    <source>
        <strain evidence="2 3">SID7903</strain>
    </source>
</reference>
<protein>
    <submittedName>
        <fullName evidence="2">Uncharacterized protein</fullName>
    </submittedName>
</protein>
<accession>A0A7K3RJQ5</accession>
<sequence length="144" mass="16293">MNDDSATRPETDPIRKAILSAMNRMLSGSSKHSAGQLNVSQLAVEAGVKRWQLTHRHTDLRELFQTRARQVESSQGTHQRTVEERNDLRQRHAELQRHCAELEERVQTYAAAINLMALEYEALAEQSASSARVLPLPSRRPPCP</sequence>
<dbReference type="EMBL" id="JAAGMS010000333">
    <property type="protein sequence ID" value="NEC02217.1"/>
    <property type="molecule type" value="Genomic_DNA"/>
</dbReference>
<feature type="coiled-coil region" evidence="1">
    <location>
        <begin position="78"/>
        <end position="112"/>
    </location>
</feature>
<evidence type="ECO:0000313" key="2">
    <source>
        <dbReference type="EMBL" id="NEC02217.1"/>
    </source>
</evidence>
<name>A0A7K3RJQ5_STRAQ</name>
<comment type="caution">
    <text evidence="2">The sequence shown here is derived from an EMBL/GenBank/DDBJ whole genome shotgun (WGS) entry which is preliminary data.</text>
</comment>
<proteinExistence type="predicted"/>
<dbReference type="RefSeq" id="WP_164217107.1">
    <property type="nucleotide sequence ID" value="NZ_JAAGMS010000333.1"/>
</dbReference>
<dbReference type="Proteomes" id="UP000470951">
    <property type="component" value="Unassembled WGS sequence"/>
</dbReference>
<evidence type="ECO:0000313" key="3">
    <source>
        <dbReference type="Proteomes" id="UP000470951"/>
    </source>
</evidence>
<evidence type="ECO:0000256" key="1">
    <source>
        <dbReference type="SAM" id="Coils"/>
    </source>
</evidence>
<organism evidence="2 3">
    <name type="scientific">Streptomyces anulatus</name>
    <name type="common">Streptomyces chrysomallus</name>
    <dbReference type="NCBI Taxonomy" id="1892"/>
    <lineage>
        <taxon>Bacteria</taxon>
        <taxon>Bacillati</taxon>
        <taxon>Actinomycetota</taxon>
        <taxon>Actinomycetes</taxon>
        <taxon>Kitasatosporales</taxon>
        <taxon>Streptomycetaceae</taxon>
        <taxon>Streptomyces</taxon>
    </lineage>
</organism>